<accession>A0A2N8ZMJ9</accession>
<dbReference type="KEGG" id="vta:B1547"/>
<keyword evidence="2" id="KW-1185">Reference proteome</keyword>
<organism evidence="1 2">
    <name type="scientific">Vibrio tapetis subsp. tapetis</name>
    <dbReference type="NCBI Taxonomy" id="1671868"/>
    <lineage>
        <taxon>Bacteria</taxon>
        <taxon>Pseudomonadati</taxon>
        <taxon>Pseudomonadota</taxon>
        <taxon>Gammaproteobacteria</taxon>
        <taxon>Vibrionales</taxon>
        <taxon>Vibrionaceae</taxon>
        <taxon>Vibrio</taxon>
    </lineage>
</organism>
<evidence type="ECO:0000313" key="1">
    <source>
        <dbReference type="EMBL" id="SON53158.1"/>
    </source>
</evidence>
<protein>
    <submittedName>
        <fullName evidence="1">Uncharacterized protein</fullName>
    </submittedName>
</protein>
<dbReference type="Proteomes" id="UP000235828">
    <property type="component" value="Chromosome B"/>
</dbReference>
<dbReference type="AlphaFoldDB" id="A0A2N8ZMJ9"/>
<reference evidence="1 2" key="1">
    <citation type="submission" date="2017-10" db="EMBL/GenBank/DDBJ databases">
        <authorList>
            <person name="Banno H."/>
            <person name="Chua N.-H."/>
        </authorList>
    </citation>
    <scope>NUCLEOTIDE SEQUENCE [LARGE SCALE GENOMIC DNA]</scope>
    <source>
        <strain evidence="1">Vibrio tapetis CECT4600</strain>
    </source>
</reference>
<gene>
    <name evidence="1" type="ORF">VTAP4600_B1547</name>
</gene>
<name>A0A2N8ZMJ9_9VIBR</name>
<evidence type="ECO:0000313" key="2">
    <source>
        <dbReference type="Proteomes" id="UP000235828"/>
    </source>
</evidence>
<sequence length="47" mass="5641">MVFIDSCAFLMRSVLKLGSNEYIRTKYEECMSWLISRRMNEKRIFSG</sequence>
<proteinExistence type="predicted"/>
<dbReference type="EMBL" id="LT960612">
    <property type="protein sequence ID" value="SON53158.1"/>
    <property type="molecule type" value="Genomic_DNA"/>
</dbReference>